<evidence type="ECO:0000313" key="1">
    <source>
        <dbReference type="EMBL" id="KAG0423617.1"/>
    </source>
</evidence>
<protein>
    <submittedName>
        <fullName evidence="1">Uncharacterized protein</fullName>
    </submittedName>
</protein>
<keyword evidence="2" id="KW-1185">Reference proteome</keyword>
<dbReference type="Proteomes" id="UP000805193">
    <property type="component" value="Unassembled WGS sequence"/>
</dbReference>
<evidence type="ECO:0000313" key="2">
    <source>
        <dbReference type="Proteomes" id="UP000805193"/>
    </source>
</evidence>
<comment type="caution">
    <text evidence="1">The sequence shown here is derived from an EMBL/GenBank/DDBJ whole genome shotgun (WGS) entry which is preliminary data.</text>
</comment>
<dbReference type="EMBL" id="JABSTQ010010077">
    <property type="protein sequence ID" value="KAG0423617.1"/>
    <property type="molecule type" value="Genomic_DNA"/>
</dbReference>
<reference evidence="1 2" key="1">
    <citation type="journal article" date="2020" name="Cell">
        <title>Large-Scale Comparative Analyses of Tick Genomes Elucidate Their Genetic Diversity and Vector Capacities.</title>
        <authorList>
            <consortium name="Tick Genome and Microbiome Consortium (TIGMIC)"/>
            <person name="Jia N."/>
            <person name="Wang J."/>
            <person name="Shi W."/>
            <person name="Du L."/>
            <person name="Sun Y."/>
            <person name="Zhan W."/>
            <person name="Jiang J.F."/>
            <person name="Wang Q."/>
            <person name="Zhang B."/>
            <person name="Ji P."/>
            <person name="Bell-Sakyi L."/>
            <person name="Cui X.M."/>
            <person name="Yuan T.T."/>
            <person name="Jiang B.G."/>
            <person name="Yang W.F."/>
            <person name="Lam T.T."/>
            <person name="Chang Q.C."/>
            <person name="Ding S.J."/>
            <person name="Wang X.J."/>
            <person name="Zhu J.G."/>
            <person name="Ruan X.D."/>
            <person name="Zhao L."/>
            <person name="Wei J.T."/>
            <person name="Ye R.Z."/>
            <person name="Que T.C."/>
            <person name="Du C.H."/>
            <person name="Zhou Y.H."/>
            <person name="Cheng J.X."/>
            <person name="Dai P.F."/>
            <person name="Guo W.B."/>
            <person name="Han X.H."/>
            <person name="Huang E.J."/>
            <person name="Li L.F."/>
            <person name="Wei W."/>
            <person name="Gao Y.C."/>
            <person name="Liu J.Z."/>
            <person name="Shao H.Z."/>
            <person name="Wang X."/>
            <person name="Wang C.C."/>
            <person name="Yang T.C."/>
            <person name="Huo Q.B."/>
            <person name="Li W."/>
            <person name="Chen H.Y."/>
            <person name="Chen S.E."/>
            <person name="Zhou L.G."/>
            <person name="Ni X.B."/>
            <person name="Tian J.H."/>
            <person name="Sheng Y."/>
            <person name="Liu T."/>
            <person name="Pan Y.S."/>
            <person name="Xia L.Y."/>
            <person name="Li J."/>
            <person name="Zhao F."/>
            <person name="Cao W.C."/>
        </authorList>
    </citation>
    <scope>NUCLEOTIDE SEQUENCE [LARGE SCALE GENOMIC DNA]</scope>
    <source>
        <strain evidence="1">Iper-2018</strain>
    </source>
</reference>
<accession>A0AC60PT84</accession>
<organism evidence="1 2">
    <name type="scientific">Ixodes persulcatus</name>
    <name type="common">Taiga tick</name>
    <dbReference type="NCBI Taxonomy" id="34615"/>
    <lineage>
        <taxon>Eukaryota</taxon>
        <taxon>Metazoa</taxon>
        <taxon>Ecdysozoa</taxon>
        <taxon>Arthropoda</taxon>
        <taxon>Chelicerata</taxon>
        <taxon>Arachnida</taxon>
        <taxon>Acari</taxon>
        <taxon>Parasitiformes</taxon>
        <taxon>Ixodida</taxon>
        <taxon>Ixodoidea</taxon>
        <taxon>Ixodidae</taxon>
        <taxon>Ixodinae</taxon>
        <taxon>Ixodes</taxon>
    </lineage>
</organism>
<proteinExistence type="predicted"/>
<gene>
    <name evidence="1" type="ORF">HPB47_000611</name>
</gene>
<name>A0AC60PT84_IXOPE</name>
<sequence>MESPLVLLAFLALPLLFFSSGLQTICALNAKFPRNALCYQILALAGYGSMQAQTRSHPLAEIFLAYAEGHDKVIATPARRSPSRGRKENQRSGDGSGCAETVAWTRLLPAYCIKRLRADLGVFALSRLRRFSMKYRVLIFAAAALLGLLCPQVQARCPSNEGVFSDCSFTTCTPSECADQGKECCPKPCGGSWCVDGVEDRSLQSVPVCPQPVLPEGGCKDPPGSLTCSNVLCAGVPCCMDACGKPYCLNPPSETVSV</sequence>